<evidence type="ECO:0000256" key="2">
    <source>
        <dbReference type="ARBA" id="ARBA00022692"/>
    </source>
</evidence>
<keyword evidence="4 5" id="KW-0472">Membrane</keyword>
<evidence type="ECO:0000256" key="4">
    <source>
        <dbReference type="ARBA" id="ARBA00023136"/>
    </source>
</evidence>
<protein>
    <recommendedName>
        <fullName evidence="6">Amino acid transporter transmembrane domain-containing protein</fullName>
    </recommendedName>
</protein>
<feature type="transmembrane region" description="Helical" evidence="5">
    <location>
        <begin position="100"/>
        <end position="118"/>
    </location>
</feature>
<evidence type="ECO:0000259" key="6">
    <source>
        <dbReference type="Pfam" id="PF01490"/>
    </source>
</evidence>
<proteinExistence type="predicted"/>
<gene>
    <name evidence="7" type="ORF">SLS55_003823</name>
</gene>
<comment type="subcellular location">
    <subcellularLocation>
        <location evidence="1">Membrane</location>
    </subcellularLocation>
</comment>
<feature type="domain" description="Amino acid transporter transmembrane" evidence="6">
    <location>
        <begin position="35"/>
        <end position="118"/>
    </location>
</feature>
<keyword evidence="2 5" id="KW-0812">Transmembrane</keyword>
<keyword evidence="8" id="KW-1185">Reference proteome</keyword>
<organism evidence="7 8">
    <name type="scientific">Diplodia seriata</name>
    <dbReference type="NCBI Taxonomy" id="420778"/>
    <lineage>
        <taxon>Eukaryota</taxon>
        <taxon>Fungi</taxon>
        <taxon>Dikarya</taxon>
        <taxon>Ascomycota</taxon>
        <taxon>Pezizomycotina</taxon>
        <taxon>Dothideomycetes</taxon>
        <taxon>Dothideomycetes incertae sedis</taxon>
        <taxon>Botryosphaeriales</taxon>
        <taxon>Botryosphaeriaceae</taxon>
        <taxon>Diplodia</taxon>
    </lineage>
</organism>
<keyword evidence="3 5" id="KW-1133">Transmembrane helix</keyword>
<evidence type="ECO:0000313" key="8">
    <source>
        <dbReference type="Proteomes" id="UP001430584"/>
    </source>
</evidence>
<feature type="transmembrane region" description="Helical" evidence="5">
    <location>
        <begin position="66"/>
        <end position="88"/>
    </location>
</feature>
<evidence type="ECO:0000313" key="7">
    <source>
        <dbReference type="EMBL" id="KAL0262377.1"/>
    </source>
</evidence>
<evidence type="ECO:0000256" key="3">
    <source>
        <dbReference type="ARBA" id="ARBA00022989"/>
    </source>
</evidence>
<dbReference type="EMBL" id="JAJVCZ030000003">
    <property type="protein sequence ID" value="KAL0262377.1"/>
    <property type="molecule type" value="Genomic_DNA"/>
</dbReference>
<comment type="caution">
    <text evidence="7">The sequence shown here is derived from an EMBL/GenBank/DDBJ whole genome shotgun (WGS) entry which is preliminary data.</text>
</comment>
<dbReference type="Proteomes" id="UP001430584">
    <property type="component" value="Unassembled WGS sequence"/>
</dbReference>
<dbReference type="GeneID" id="92007908"/>
<evidence type="ECO:0000256" key="5">
    <source>
        <dbReference type="SAM" id="Phobius"/>
    </source>
</evidence>
<feature type="transmembrane region" description="Helical" evidence="5">
    <location>
        <begin position="40"/>
        <end position="60"/>
    </location>
</feature>
<name>A0ABR3CNZ8_9PEZI</name>
<evidence type="ECO:0000256" key="1">
    <source>
        <dbReference type="ARBA" id="ARBA00004370"/>
    </source>
</evidence>
<accession>A0ABR3CNZ8</accession>
<sequence length="128" mass="13953">MVARPIVSTVELFFGLDARTLAVSSTLHGSSGLSRGILKITIRIFTTALFVVIAIIFPSFDRIMTLLGAVACFSVCLILPLAFHLKIFGKEIGRLERWGNWALIVLSTIMAIISTIFACLPKDLIVST</sequence>
<dbReference type="InterPro" id="IPR013057">
    <property type="entry name" value="AA_transpt_TM"/>
</dbReference>
<dbReference type="RefSeq" id="XP_066635406.1">
    <property type="nucleotide sequence ID" value="XM_066775287.1"/>
</dbReference>
<reference evidence="7 8" key="1">
    <citation type="submission" date="2024-02" db="EMBL/GenBank/DDBJ databases">
        <title>De novo assembly and annotation of 12 fungi associated with fruit tree decline syndrome in Ontario, Canada.</title>
        <authorList>
            <person name="Sulman M."/>
            <person name="Ellouze W."/>
            <person name="Ilyukhin E."/>
        </authorList>
    </citation>
    <scope>NUCLEOTIDE SEQUENCE [LARGE SCALE GENOMIC DNA]</scope>
    <source>
        <strain evidence="7 8">FDS-637</strain>
    </source>
</reference>
<dbReference type="Pfam" id="PF01490">
    <property type="entry name" value="Aa_trans"/>
    <property type="match status" value="1"/>
</dbReference>